<reference evidence="6" key="2">
    <citation type="submission" date="2021-12" db="EMBL/GenBank/DDBJ databases">
        <title>Resequencing data analysis of finger millet.</title>
        <authorList>
            <person name="Hatakeyama M."/>
            <person name="Aluri S."/>
            <person name="Balachadran M.T."/>
            <person name="Sivarajan S.R."/>
            <person name="Poveda L."/>
            <person name="Shimizu-Inatsugi R."/>
            <person name="Schlapbach R."/>
            <person name="Sreeman S.M."/>
            <person name="Shimizu K.K."/>
        </authorList>
    </citation>
    <scope>NUCLEOTIDE SEQUENCE</scope>
</reference>
<evidence type="ECO:0000313" key="7">
    <source>
        <dbReference type="Proteomes" id="UP001054889"/>
    </source>
</evidence>
<dbReference type="Proteomes" id="UP001054889">
    <property type="component" value="Unassembled WGS sequence"/>
</dbReference>
<comment type="similarity">
    <text evidence="3">Belongs to the PMEI family.</text>
</comment>
<feature type="chain" id="PRO_5043663415" description="Pectinesterase inhibitor domain-containing protein" evidence="4">
    <location>
        <begin position="24"/>
        <end position="183"/>
    </location>
</feature>
<evidence type="ECO:0000313" key="6">
    <source>
        <dbReference type="EMBL" id="GJM95255.1"/>
    </source>
</evidence>
<keyword evidence="2" id="KW-1015">Disulfide bond</keyword>
<keyword evidence="7" id="KW-1185">Reference proteome</keyword>
<dbReference type="Pfam" id="PF04043">
    <property type="entry name" value="PMEI"/>
    <property type="match status" value="1"/>
</dbReference>
<dbReference type="PANTHER" id="PTHR35357:SF8">
    <property type="entry name" value="OS01G0111000 PROTEIN"/>
    <property type="match status" value="1"/>
</dbReference>
<protein>
    <recommendedName>
        <fullName evidence="5">Pectinesterase inhibitor domain-containing protein</fullName>
    </recommendedName>
</protein>
<dbReference type="InterPro" id="IPR006501">
    <property type="entry name" value="Pectinesterase_inhib_dom"/>
</dbReference>
<keyword evidence="1 4" id="KW-0732">Signal</keyword>
<dbReference type="InterPro" id="IPR035513">
    <property type="entry name" value="Invertase/methylesterase_inhib"/>
</dbReference>
<dbReference type="EMBL" id="BQKI01000005">
    <property type="protein sequence ID" value="GJM95255.1"/>
    <property type="molecule type" value="Genomic_DNA"/>
</dbReference>
<feature type="domain" description="Pectinesterase inhibitor" evidence="5">
    <location>
        <begin position="39"/>
        <end position="150"/>
    </location>
</feature>
<reference evidence="6" key="1">
    <citation type="journal article" date="2018" name="DNA Res.">
        <title>Multiple hybrid de novo genome assembly of finger millet, an orphan allotetraploid crop.</title>
        <authorList>
            <person name="Hatakeyama M."/>
            <person name="Aluri S."/>
            <person name="Balachadran M.T."/>
            <person name="Sivarajan S.R."/>
            <person name="Patrignani A."/>
            <person name="Gruter S."/>
            <person name="Poveda L."/>
            <person name="Shimizu-Inatsugi R."/>
            <person name="Baeten J."/>
            <person name="Francoijs K.J."/>
            <person name="Nataraja K.N."/>
            <person name="Reddy Y.A.N."/>
            <person name="Phadnis S."/>
            <person name="Ravikumar R.L."/>
            <person name="Schlapbach R."/>
            <person name="Sreeman S.M."/>
            <person name="Shimizu K.K."/>
        </authorList>
    </citation>
    <scope>NUCLEOTIDE SEQUENCE</scope>
</reference>
<organism evidence="6 7">
    <name type="scientific">Eleusine coracana subsp. coracana</name>
    <dbReference type="NCBI Taxonomy" id="191504"/>
    <lineage>
        <taxon>Eukaryota</taxon>
        <taxon>Viridiplantae</taxon>
        <taxon>Streptophyta</taxon>
        <taxon>Embryophyta</taxon>
        <taxon>Tracheophyta</taxon>
        <taxon>Spermatophyta</taxon>
        <taxon>Magnoliopsida</taxon>
        <taxon>Liliopsida</taxon>
        <taxon>Poales</taxon>
        <taxon>Poaceae</taxon>
        <taxon>PACMAD clade</taxon>
        <taxon>Chloridoideae</taxon>
        <taxon>Cynodonteae</taxon>
        <taxon>Eleusininae</taxon>
        <taxon>Eleusine</taxon>
    </lineage>
</organism>
<gene>
    <name evidence="6" type="primary">ga11967</name>
    <name evidence="6" type="ORF">PR202_ga11967</name>
</gene>
<name>A0AAV5CAY0_ELECO</name>
<evidence type="ECO:0000256" key="2">
    <source>
        <dbReference type="ARBA" id="ARBA00023157"/>
    </source>
</evidence>
<proteinExistence type="inferred from homology"/>
<dbReference type="NCBIfam" id="TIGR01614">
    <property type="entry name" value="PME_inhib"/>
    <property type="match status" value="1"/>
</dbReference>
<dbReference type="Gene3D" id="1.20.140.40">
    <property type="entry name" value="Invertase/pectin methylesterase inhibitor family protein"/>
    <property type="match status" value="1"/>
</dbReference>
<evidence type="ECO:0000256" key="4">
    <source>
        <dbReference type="SAM" id="SignalP"/>
    </source>
</evidence>
<dbReference type="AlphaFoldDB" id="A0AAV5CAY0"/>
<evidence type="ECO:0000256" key="3">
    <source>
        <dbReference type="ARBA" id="ARBA00038471"/>
    </source>
</evidence>
<evidence type="ECO:0000256" key="1">
    <source>
        <dbReference type="ARBA" id="ARBA00022729"/>
    </source>
</evidence>
<comment type="caution">
    <text evidence="6">The sequence shown here is derived from an EMBL/GenBank/DDBJ whole genome shotgun (WGS) entry which is preliminary data.</text>
</comment>
<feature type="signal peptide" evidence="4">
    <location>
        <begin position="1"/>
        <end position="23"/>
    </location>
</feature>
<dbReference type="GO" id="GO:0004857">
    <property type="term" value="F:enzyme inhibitor activity"/>
    <property type="evidence" value="ECO:0007669"/>
    <property type="project" value="InterPro"/>
</dbReference>
<dbReference type="SUPFAM" id="SSF101148">
    <property type="entry name" value="Plant invertase/pectin methylesterase inhibitor"/>
    <property type="match status" value="1"/>
</dbReference>
<evidence type="ECO:0000259" key="5">
    <source>
        <dbReference type="Pfam" id="PF04043"/>
    </source>
</evidence>
<accession>A0AAV5CAY0</accession>
<sequence length="183" mass="18324">MASSMLPALLLFVAFTAAGIAAAETTPLDEVCGQLGGFYVTPELCASALCSDPTSPCRAAGDAPAVAALAVRLAARNATATKASVEAALSSSNATFAGAEVTKGLQACLELYAGAVTALQWAAASVAAGQYRGAREVLQAAEYIPAGCNGMAGDVAALPKENGGFSYMAMVAHAVVASRIRDY</sequence>
<dbReference type="PANTHER" id="PTHR35357">
    <property type="entry name" value="OS02G0537100 PROTEIN"/>
    <property type="match status" value="1"/>
</dbReference>